<dbReference type="GO" id="GO:0000160">
    <property type="term" value="P:phosphorelay signal transduction system"/>
    <property type="evidence" value="ECO:0007669"/>
    <property type="project" value="UniProtKB-KW"/>
</dbReference>
<dbReference type="RefSeq" id="WP_143373792.1">
    <property type="nucleotide sequence ID" value="NZ_VJVZ01000008.1"/>
</dbReference>
<organism evidence="8 9">
    <name type="scientific">Flavobacterium zepuense</name>
    <dbReference type="NCBI Taxonomy" id="2593302"/>
    <lineage>
        <taxon>Bacteria</taxon>
        <taxon>Pseudomonadati</taxon>
        <taxon>Bacteroidota</taxon>
        <taxon>Flavobacteriia</taxon>
        <taxon>Flavobacteriales</taxon>
        <taxon>Flavobacteriaceae</taxon>
        <taxon>Flavobacterium</taxon>
    </lineage>
</organism>
<evidence type="ECO:0000256" key="5">
    <source>
        <dbReference type="ARBA" id="ARBA00023012"/>
    </source>
</evidence>
<dbReference type="InterPro" id="IPR036890">
    <property type="entry name" value="HATPase_C_sf"/>
</dbReference>
<name>A0A552UZ91_9FLAO</name>
<evidence type="ECO:0000256" key="7">
    <source>
        <dbReference type="SAM" id="SignalP"/>
    </source>
</evidence>
<dbReference type="SUPFAM" id="SSF55874">
    <property type="entry name" value="ATPase domain of HSP90 chaperone/DNA topoisomerase II/histidine kinase"/>
    <property type="match status" value="1"/>
</dbReference>
<reference evidence="8 9" key="1">
    <citation type="submission" date="2019-07" db="EMBL/GenBank/DDBJ databases">
        <title>Flavobacterium sp. nov., isolated from glacier ice.</title>
        <authorList>
            <person name="Liu Q."/>
            <person name="Xin Y.-H."/>
        </authorList>
    </citation>
    <scope>NUCLEOTIDE SEQUENCE [LARGE SCALE GENOMIC DNA]</scope>
    <source>
        <strain evidence="8 9">ZT4R6</strain>
    </source>
</reference>
<evidence type="ECO:0000256" key="2">
    <source>
        <dbReference type="ARBA" id="ARBA00012438"/>
    </source>
</evidence>
<dbReference type="GO" id="GO:0004673">
    <property type="term" value="F:protein histidine kinase activity"/>
    <property type="evidence" value="ECO:0007669"/>
    <property type="project" value="UniProtKB-EC"/>
</dbReference>
<comment type="caution">
    <text evidence="8">The sequence shown here is derived from an EMBL/GenBank/DDBJ whole genome shotgun (WGS) entry which is preliminary data.</text>
</comment>
<feature type="chain" id="PRO_5021963327" description="histidine kinase" evidence="7">
    <location>
        <begin position="24"/>
        <end position="278"/>
    </location>
</feature>
<dbReference type="EC" id="2.7.13.3" evidence="2"/>
<keyword evidence="6" id="KW-0472">Membrane</keyword>
<evidence type="ECO:0000313" key="9">
    <source>
        <dbReference type="Proteomes" id="UP000320643"/>
    </source>
</evidence>
<keyword evidence="4" id="KW-0418">Kinase</keyword>
<keyword evidence="3" id="KW-0808">Transferase</keyword>
<evidence type="ECO:0000313" key="8">
    <source>
        <dbReference type="EMBL" id="TRW23535.1"/>
    </source>
</evidence>
<dbReference type="OrthoDB" id="943406at2"/>
<dbReference type="InterPro" id="IPR050482">
    <property type="entry name" value="Sensor_HK_TwoCompSys"/>
</dbReference>
<keyword evidence="6" id="KW-0812">Transmembrane</keyword>
<keyword evidence="6" id="KW-1133">Transmembrane helix</keyword>
<dbReference type="Gene3D" id="3.30.565.10">
    <property type="entry name" value="Histidine kinase-like ATPase, C-terminal domain"/>
    <property type="match status" value="1"/>
</dbReference>
<dbReference type="Proteomes" id="UP000320643">
    <property type="component" value="Unassembled WGS sequence"/>
</dbReference>
<evidence type="ECO:0000256" key="6">
    <source>
        <dbReference type="SAM" id="Phobius"/>
    </source>
</evidence>
<keyword evidence="9" id="KW-1185">Reference proteome</keyword>
<keyword evidence="7" id="KW-0732">Signal</keyword>
<protein>
    <recommendedName>
        <fullName evidence="2">histidine kinase</fullName>
        <ecNumber evidence="2">2.7.13.3</ecNumber>
    </recommendedName>
</protein>
<dbReference type="AlphaFoldDB" id="A0A552UZ91"/>
<accession>A0A552UZ91</accession>
<keyword evidence="5" id="KW-0902">Two-component regulatory system</keyword>
<dbReference type="PANTHER" id="PTHR24421:SF10">
    <property type="entry name" value="NITRATE_NITRITE SENSOR PROTEIN NARQ"/>
    <property type="match status" value="1"/>
</dbReference>
<evidence type="ECO:0000256" key="4">
    <source>
        <dbReference type="ARBA" id="ARBA00022777"/>
    </source>
</evidence>
<evidence type="ECO:0000256" key="3">
    <source>
        <dbReference type="ARBA" id="ARBA00022679"/>
    </source>
</evidence>
<dbReference type="PANTHER" id="PTHR24421">
    <property type="entry name" value="NITRATE/NITRITE SENSOR PROTEIN NARX-RELATED"/>
    <property type="match status" value="1"/>
</dbReference>
<feature type="signal peptide" evidence="7">
    <location>
        <begin position="1"/>
        <end position="23"/>
    </location>
</feature>
<evidence type="ECO:0000256" key="1">
    <source>
        <dbReference type="ARBA" id="ARBA00000085"/>
    </source>
</evidence>
<gene>
    <name evidence="8" type="ORF">FMM05_12805</name>
</gene>
<sequence>MIRKTYILAAVTLLFISTVYSQASNSPQTPSTQTRQRHEVLLEMSKDYNKILLFGLVASISASFVLFYKLSQKHNKEKILEAYTAETRISRKVHDEIANEIYSTILFVASEEVVSGTKKDKLISQLDDIYLRTRNISRENHDIDTGFRFPIQLKLMLGCYASDGVNVLIKGLEKVEWDNIIASKKIATYRVLQELMVNMAKHSHATVVLVDFKEEKKKINITYSDNGIGAGGEKIIFKNGLQNVENRMVSIGGSIIFDFSAGRGFHLTLIYPANTIYV</sequence>
<proteinExistence type="predicted"/>
<feature type="transmembrane region" description="Helical" evidence="6">
    <location>
        <begin position="51"/>
        <end position="68"/>
    </location>
</feature>
<comment type="catalytic activity">
    <reaction evidence="1">
        <text>ATP + protein L-histidine = ADP + protein N-phospho-L-histidine.</text>
        <dbReference type="EC" id="2.7.13.3"/>
    </reaction>
</comment>
<dbReference type="EMBL" id="VJVZ01000008">
    <property type="protein sequence ID" value="TRW23535.1"/>
    <property type="molecule type" value="Genomic_DNA"/>
</dbReference>